<evidence type="ECO:0000259" key="16">
    <source>
        <dbReference type="PROSITE" id="PS51217"/>
    </source>
</evidence>
<evidence type="ECO:0000256" key="11">
    <source>
        <dbReference type="ARBA" id="ARBA00034617"/>
    </source>
</evidence>
<dbReference type="InterPro" id="IPR011335">
    <property type="entry name" value="Restrct_endonuc-II-like"/>
</dbReference>
<feature type="domain" description="UvrD-like helicase ATP-binding" evidence="15">
    <location>
        <begin position="4"/>
        <end position="474"/>
    </location>
</feature>
<dbReference type="Gene3D" id="3.90.320.10">
    <property type="match status" value="1"/>
</dbReference>
<evidence type="ECO:0000256" key="3">
    <source>
        <dbReference type="ARBA" id="ARBA00022763"/>
    </source>
</evidence>
<dbReference type="AlphaFoldDB" id="A0A4D7AGX7"/>
<dbReference type="Gene3D" id="3.40.50.300">
    <property type="entry name" value="P-loop containing nucleotide triphosphate hydrolases"/>
    <property type="match status" value="4"/>
</dbReference>
<dbReference type="PROSITE" id="PS51217">
    <property type="entry name" value="UVRD_HELICASE_CTER"/>
    <property type="match status" value="1"/>
</dbReference>
<proteinExistence type="predicted"/>
<accession>A0A4D7AGX7</accession>
<keyword evidence="5 14" id="KW-0347">Helicase</keyword>
<dbReference type="EC" id="5.6.2.4" evidence="12"/>
<reference evidence="18" key="1">
    <citation type="submission" date="2018-12" db="EMBL/GenBank/DDBJ databases">
        <title>Dusodibacter welbiota gen. nov., sp. nov., isolated from human faeces and emended description of the Oscillibacter genus.</title>
        <authorList>
            <person name="Le Roy T."/>
            <person name="Van der Smissen P."/>
            <person name="Delzenne N."/>
            <person name="Muccioli G."/>
            <person name="Collet J.F."/>
            <person name="Cani P.D."/>
        </authorList>
    </citation>
    <scope>NUCLEOTIDE SEQUENCE [LARGE SCALE GENOMIC DNA]</scope>
    <source>
        <strain evidence="18">J115</strain>
    </source>
</reference>
<evidence type="ECO:0000256" key="10">
    <source>
        <dbReference type="ARBA" id="ARBA00023235"/>
    </source>
</evidence>
<evidence type="ECO:0000256" key="4">
    <source>
        <dbReference type="ARBA" id="ARBA00022801"/>
    </source>
</evidence>
<keyword evidence="8" id="KW-0238">DNA-binding</keyword>
<evidence type="ECO:0000256" key="14">
    <source>
        <dbReference type="PROSITE-ProRule" id="PRU00560"/>
    </source>
</evidence>
<dbReference type="InterPro" id="IPR000212">
    <property type="entry name" value="DNA_helicase_UvrD/REP"/>
</dbReference>
<dbReference type="GO" id="GO:0004527">
    <property type="term" value="F:exonuclease activity"/>
    <property type="evidence" value="ECO:0007669"/>
    <property type="project" value="UniProtKB-KW"/>
</dbReference>
<dbReference type="EMBL" id="CP034413">
    <property type="protein sequence ID" value="QCI57929.1"/>
    <property type="molecule type" value="Genomic_DNA"/>
</dbReference>
<comment type="catalytic activity">
    <reaction evidence="13">
        <text>ATP + H2O = ADP + phosphate + H(+)</text>
        <dbReference type="Rhea" id="RHEA:13065"/>
        <dbReference type="ChEBI" id="CHEBI:15377"/>
        <dbReference type="ChEBI" id="CHEBI:15378"/>
        <dbReference type="ChEBI" id="CHEBI:30616"/>
        <dbReference type="ChEBI" id="CHEBI:43474"/>
        <dbReference type="ChEBI" id="CHEBI:456216"/>
        <dbReference type="EC" id="5.6.2.4"/>
    </reaction>
</comment>
<keyword evidence="10" id="KW-0413">Isomerase</keyword>
<keyword evidence="2 14" id="KW-0547">Nucleotide-binding</keyword>
<organism evidence="17 18">
    <name type="scientific">Dysosmobacter welbionis</name>
    <dbReference type="NCBI Taxonomy" id="2093857"/>
    <lineage>
        <taxon>Bacteria</taxon>
        <taxon>Bacillati</taxon>
        <taxon>Bacillota</taxon>
        <taxon>Clostridia</taxon>
        <taxon>Eubacteriales</taxon>
        <taxon>Oscillospiraceae</taxon>
        <taxon>Dysosmobacter</taxon>
    </lineage>
</organism>
<evidence type="ECO:0000256" key="8">
    <source>
        <dbReference type="ARBA" id="ARBA00023125"/>
    </source>
</evidence>
<evidence type="ECO:0000256" key="1">
    <source>
        <dbReference type="ARBA" id="ARBA00022722"/>
    </source>
</evidence>
<dbReference type="KEGG" id="obj:EIO64_00710"/>
<evidence type="ECO:0000313" key="18">
    <source>
        <dbReference type="Proteomes" id="UP000298642"/>
    </source>
</evidence>
<dbReference type="GO" id="GO:0000725">
    <property type="term" value="P:recombinational repair"/>
    <property type="evidence" value="ECO:0007669"/>
    <property type="project" value="TreeGrafter"/>
</dbReference>
<feature type="binding site" evidence="14">
    <location>
        <begin position="25"/>
        <end position="32"/>
    </location>
    <ligand>
        <name>ATP</name>
        <dbReference type="ChEBI" id="CHEBI:30616"/>
    </ligand>
</feature>
<dbReference type="GO" id="GO:0005829">
    <property type="term" value="C:cytosol"/>
    <property type="evidence" value="ECO:0007669"/>
    <property type="project" value="TreeGrafter"/>
</dbReference>
<evidence type="ECO:0000256" key="12">
    <source>
        <dbReference type="ARBA" id="ARBA00034808"/>
    </source>
</evidence>
<keyword evidence="18" id="KW-1185">Reference proteome</keyword>
<keyword evidence="4 14" id="KW-0378">Hydrolase</keyword>
<keyword evidence="1" id="KW-0540">Nuclease</keyword>
<dbReference type="GO" id="GO:0003677">
    <property type="term" value="F:DNA binding"/>
    <property type="evidence" value="ECO:0007669"/>
    <property type="project" value="UniProtKB-KW"/>
</dbReference>
<evidence type="ECO:0000256" key="13">
    <source>
        <dbReference type="ARBA" id="ARBA00048988"/>
    </source>
</evidence>
<comment type="catalytic activity">
    <reaction evidence="11">
        <text>Couples ATP hydrolysis with the unwinding of duplex DNA by translocating in the 3'-5' direction.</text>
        <dbReference type="EC" id="5.6.2.4"/>
    </reaction>
</comment>
<dbReference type="Pfam" id="PF00580">
    <property type="entry name" value="UvrD-helicase"/>
    <property type="match status" value="1"/>
</dbReference>
<keyword evidence="7 14" id="KW-0067">ATP-binding</keyword>
<feature type="domain" description="UvrD-like helicase C-terminal" evidence="16">
    <location>
        <begin position="502"/>
        <end position="779"/>
    </location>
</feature>
<evidence type="ECO:0000256" key="5">
    <source>
        <dbReference type="ARBA" id="ARBA00022806"/>
    </source>
</evidence>
<dbReference type="SUPFAM" id="SSF52980">
    <property type="entry name" value="Restriction endonuclease-like"/>
    <property type="match status" value="1"/>
</dbReference>
<gene>
    <name evidence="17" type="primary">addA</name>
    <name evidence="17" type="ORF">EIO64_00710</name>
</gene>
<dbReference type="InterPro" id="IPR014017">
    <property type="entry name" value="DNA_helicase_UvrD-like_C"/>
</dbReference>
<dbReference type="PANTHER" id="PTHR11070:SF48">
    <property type="entry name" value="ATP-DEPENDENT HELICASE_NUCLEASE SUBUNIT A"/>
    <property type="match status" value="1"/>
</dbReference>
<name>A0A4D7AGX7_9FIRM</name>
<dbReference type="InterPro" id="IPR014016">
    <property type="entry name" value="UvrD-like_ATP-bd"/>
</dbReference>
<dbReference type="Proteomes" id="UP000298642">
    <property type="component" value="Chromosome"/>
</dbReference>
<protein>
    <recommendedName>
        <fullName evidence="12">DNA 3'-5' helicase</fullName>
        <ecNumber evidence="12">5.6.2.4</ecNumber>
    </recommendedName>
</protein>
<dbReference type="PROSITE" id="PS51198">
    <property type="entry name" value="UVRD_HELICASE_ATP_BIND"/>
    <property type="match status" value="1"/>
</dbReference>
<evidence type="ECO:0000259" key="15">
    <source>
        <dbReference type="PROSITE" id="PS51198"/>
    </source>
</evidence>
<dbReference type="GO" id="GO:0043138">
    <property type="term" value="F:3'-5' DNA helicase activity"/>
    <property type="evidence" value="ECO:0007669"/>
    <property type="project" value="UniProtKB-EC"/>
</dbReference>
<dbReference type="NCBIfam" id="TIGR02785">
    <property type="entry name" value="addA_Gpos"/>
    <property type="match status" value="1"/>
</dbReference>
<evidence type="ECO:0000256" key="9">
    <source>
        <dbReference type="ARBA" id="ARBA00023204"/>
    </source>
</evidence>
<dbReference type="SUPFAM" id="SSF52540">
    <property type="entry name" value="P-loop containing nucleoside triphosphate hydrolases"/>
    <property type="match status" value="1"/>
</dbReference>
<evidence type="ECO:0000256" key="7">
    <source>
        <dbReference type="ARBA" id="ARBA00022840"/>
    </source>
</evidence>
<keyword evidence="3" id="KW-0227">DNA damage</keyword>
<dbReference type="RefSeq" id="WP_136890661.1">
    <property type="nucleotide sequence ID" value="NZ_CP034413.3"/>
</dbReference>
<dbReference type="InterPro" id="IPR011604">
    <property type="entry name" value="PDDEXK-like_dom_sf"/>
</dbReference>
<dbReference type="GO" id="GO:0006302">
    <property type="term" value="P:double-strand break repair"/>
    <property type="evidence" value="ECO:0007669"/>
    <property type="project" value="InterPro"/>
</dbReference>
<dbReference type="InterPro" id="IPR038726">
    <property type="entry name" value="PDDEXK_AddAB-type"/>
</dbReference>
<dbReference type="GO" id="GO:0033202">
    <property type="term" value="C:DNA helicase complex"/>
    <property type="evidence" value="ECO:0007669"/>
    <property type="project" value="TreeGrafter"/>
</dbReference>
<dbReference type="InterPro" id="IPR014152">
    <property type="entry name" value="AddA"/>
</dbReference>
<keyword evidence="9" id="KW-0234">DNA repair</keyword>
<dbReference type="Pfam" id="PF13361">
    <property type="entry name" value="UvrD_C"/>
    <property type="match status" value="1"/>
</dbReference>
<evidence type="ECO:0000313" key="17">
    <source>
        <dbReference type="EMBL" id="QCI57929.1"/>
    </source>
</evidence>
<dbReference type="GO" id="GO:0005524">
    <property type="term" value="F:ATP binding"/>
    <property type="evidence" value="ECO:0007669"/>
    <property type="project" value="UniProtKB-UniRule"/>
</dbReference>
<evidence type="ECO:0000256" key="6">
    <source>
        <dbReference type="ARBA" id="ARBA00022839"/>
    </source>
</evidence>
<dbReference type="PANTHER" id="PTHR11070">
    <property type="entry name" value="UVRD / RECB / PCRA DNA HELICASE FAMILY MEMBER"/>
    <property type="match status" value="1"/>
</dbReference>
<dbReference type="GO" id="GO:0016887">
    <property type="term" value="F:ATP hydrolysis activity"/>
    <property type="evidence" value="ECO:0007669"/>
    <property type="project" value="RHEA"/>
</dbReference>
<dbReference type="InterPro" id="IPR027417">
    <property type="entry name" value="P-loop_NTPase"/>
</dbReference>
<keyword evidence="6 17" id="KW-0269">Exonuclease</keyword>
<dbReference type="Pfam" id="PF12705">
    <property type="entry name" value="PDDEXK_1"/>
    <property type="match status" value="1"/>
</dbReference>
<evidence type="ECO:0000256" key="2">
    <source>
        <dbReference type="ARBA" id="ARBA00022741"/>
    </source>
</evidence>
<sequence length="1186" mass="132980">MAKLTLTPQQQAVVENRGGSLLVSAAAGSGKTKVLVDRLFRYVTEERCNIDDFLIITYTKAAAAELRSKIASELSKRLGQTPGDQQLRRQLLRVYQADIKTVDAFCTSLLRENTHLLAREGDSRALTPDFRVLDDNEAQLIRQRVLSRTLEDFYDQLDEGRGLLADTLGAGRDDSRLAALVLELYDKVQSHADPAGWLAENRTVWGGWEGGFDDTPYAAELLAAIRRKGAHWGALLRSASARTEGDEALYRGYGEKFLQVSVAFDALAQVQTWEAARQTEAAVAFPRLSTPKGRKDEPGIAALKQVWERCKAEEKKLAGLLSVSEEEAMEDLTAVAPAMVALLELTEDFAERYRQEKLRLNAADFSDQEHLALGLLVGSGGAPTELGEQVAARYREILVDEYQDTNEIQNAIFRAVSKNGQNIFTVGDVKQSIYRFRLADPTIFLGKYNRFKSWQEAADGEERKILLSRNFRSRREILESTNFIFSNILSVEMGEMDYGEDEALHFGAAYYPERMDCQTEFHLISAHQKAGENDKPVKKVTAEARFVAARIRKLLDEGYPVTESDGTLRPCRPEDIVILMRSPGSRSAAFAAALAERDIPCSFQESGDFFHTMEISVMLSLLEIVDNPRQDVPLISVLRSPLFGFTADRLAEVRSAAPTGDYYDAVTADGGEDCKDFLAILSDLRQAGRDMSVHRLVWHIYNRLNVLGVFGAMDDGAARRENLIALSQHAEKFESNGYRGLFAFVTQLRRLLEQDQAPATRGPAEAAGVRLMSIHKSKGLEFPIVILADLDHAFSRQDFDTPVLVHPDMGLGPKRIDLERKIQYPTLARLAIQEKLRRENLAEEQRILYVAMTRPKEKLILVDALYNATGRLQKLAAVAACPVLPETVAEGRTLGDWVLLPLLCRPEAAPLRAMAETEIDQLYIGEDRSWQVFLHDSEDYRERPARPQATAEETGETALFDPELLSFIYPYQRETALPAKVTATQLKGRPADQEIAEYAAHTPYLRPLSQPNFRRERQGLTPAERGTATHLVLQYLDFSNVDVAGQIEALRQRSLLTDQQAAAVETAPLERFLRSPLAEEIRKSRSVLREYRFTLLMDARDYDPAAAAGEEILLQGVVDCCFETADGLTVVDFKTDRVFSALEVRQRAEHYRPQLEAYSRALERVLEKKVVRRALYFLAAGETMEI</sequence>